<evidence type="ECO:0000313" key="3">
    <source>
        <dbReference type="EMBL" id="CDR48236.1"/>
    </source>
</evidence>
<dbReference type="InterPro" id="IPR039856">
    <property type="entry name" value="EMC2-like"/>
</dbReference>
<protein>
    <recommendedName>
        <fullName evidence="2">ER membrane protein complex subunit 2</fullName>
    </recommendedName>
</protein>
<keyword evidence="2" id="KW-0472">Membrane</keyword>
<evidence type="ECO:0000256" key="2">
    <source>
        <dbReference type="RuleBase" id="RU367091"/>
    </source>
</evidence>
<proteinExistence type="inferred from homology"/>
<organism evidence="3">
    <name type="scientific">Rhodotorula toruloides</name>
    <name type="common">Yeast</name>
    <name type="synonym">Rhodosporidium toruloides</name>
    <dbReference type="NCBI Taxonomy" id="5286"/>
    <lineage>
        <taxon>Eukaryota</taxon>
        <taxon>Fungi</taxon>
        <taxon>Dikarya</taxon>
        <taxon>Basidiomycota</taxon>
        <taxon>Pucciniomycotina</taxon>
        <taxon>Microbotryomycetes</taxon>
        <taxon>Sporidiobolales</taxon>
        <taxon>Sporidiobolaceae</taxon>
        <taxon>Rhodotorula</taxon>
    </lineage>
</organism>
<sequence length="329" mass="36103">MARTALTDANKLSTAAIFDELRDTRVKQDRHAERVLELGRVLEQRGALKGGKDQSWDSMEQVVLAGVECGQLELAEILSYRLLTHFSSTPHRVAYLRGLLLECKGNLVGARELYEQCLNDDETDVNSRKRLIALHLSSPLFELPSGKGSASSPAQQSYLSASLSRQKGISLLTQYLDTYYADLSGWLTLSTHYASLALYPQALTALSHAVILAPHDPWVALKFAETAYTAGEVHMAWKEYLRVIEMSTEEGDEVPLKGAARRAAMGAKLCIPRLRSLAAPADPLLAPAKLDEIDLLLSRLLLDAYTKTDGAVGLGIVRRWLGGTGEETK</sequence>
<keyword evidence="2" id="KW-0256">Endoplasmic reticulum</keyword>
<dbReference type="AlphaFoldDB" id="A0A061BE68"/>
<keyword evidence="1" id="KW-0802">TPR repeat</keyword>
<dbReference type="SUPFAM" id="SSF48452">
    <property type="entry name" value="TPR-like"/>
    <property type="match status" value="1"/>
</dbReference>
<dbReference type="InterPro" id="IPR011990">
    <property type="entry name" value="TPR-like_helical_dom_sf"/>
</dbReference>
<comment type="subunit">
    <text evidence="2">Component of the ER membrane protein complex (EMC).</text>
</comment>
<dbReference type="PANTHER" id="PTHR12760">
    <property type="entry name" value="TETRATRICOPEPTIDE REPEAT PROTEIN"/>
    <property type="match status" value="1"/>
</dbReference>
<gene>
    <name evidence="3" type="ORF">RHTO0S_16e04192g</name>
</gene>
<dbReference type="GO" id="GO:0072546">
    <property type="term" value="C:EMC complex"/>
    <property type="evidence" value="ECO:0007669"/>
    <property type="project" value="UniProtKB-UniRule"/>
</dbReference>
<dbReference type="EMBL" id="LK052951">
    <property type="protein sequence ID" value="CDR48236.1"/>
    <property type="molecule type" value="Genomic_DNA"/>
</dbReference>
<comment type="subcellular location">
    <subcellularLocation>
        <location evidence="2">Endoplasmic reticulum membrane</location>
        <topology evidence="2">Peripheral membrane protein</topology>
        <orientation evidence="2">Cytoplasmic side</orientation>
    </subcellularLocation>
</comment>
<dbReference type="Gene3D" id="1.25.40.10">
    <property type="entry name" value="Tetratricopeptide repeat domain"/>
    <property type="match status" value="1"/>
</dbReference>
<dbReference type="OrthoDB" id="124397at2759"/>
<reference evidence="3" key="1">
    <citation type="journal article" date="2014" name="Genome Announc.">
        <title>Draft genome sequence of Rhodosporidium toruloides CECT1137, an oleaginous yeast of biotechnological interest.</title>
        <authorList>
            <person name="Morin N."/>
            <person name="Calcas X."/>
            <person name="Devillers H."/>
            <person name="Durrens P."/>
            <person name="Sherman D.J."/>
            <person name="Nicaud J.-M."/>
            <person name="Neuveglise C."/>
        </authorList>
    </citation>
    <scope>NUCLEOTIDE SEQUENCE</scope>
    <source>
        <strain evidence="3">CECT1137</strain>
    </source>
</reference>
<comment type="function">
    <text evidence="2">Part of the endoplasmic reticulum membrane protein complex (EMC) that enables the energy-independent insertion into endoplasmic reticulum membranes of newly synthesized membrane proteins.</text>
</comment>
<accession>A0A061BE68</accession>
<name>A0A061BE68_RHOTO</name>
<evidence type="ECO:0000256" key="1">
    <source>
        <dbReference type="ARBA" id="ARBA00022803"/>
    </source>
</evidence>
<comment type="similarity">
    <text evidence="2">Belongs to the EMC2 family.</text>
</comment>